<evidence type="ECO:0000313" key="11">
    <source>
        <dbReference type="EMBL" id="NYE85649.1"/>
    </source>
</evidence>
<evidence type="ECO:0000256" key="6">
    <source>
        <dbReference type="ARBA" id="ARBA00022989"/>
    </source>
</evidence>
<evidence type="ECO:0000256" key="2">
    <source>
        <dbReference type="ARBA" id="ARBA00010423"/>
    </source>
</evidence>
<accession>A0A7Y9LN63</accession>
<keyword evidence="3" id="KW-1003">Cell membrane</keyword>
<protein>
    <submittedName>
        <fullName evidence="11">ElaB/YqjD/DUF883 family membrane-anchored ribosome-binding protein</fullName>
    </submittedName>
</protein>
<evidence type="ECO:0000256" key="3">
    <source>
        <dbReference type="ARBA" id="ARBA00022475"/>
    </source>
</evidence>
<keyword evidence="5 8" id="KW-0812">Transmembrane</keyword>
<name>A0A7Y9LN63_9BURK</name>
<organism evidence="11 12">
    <name type="scientific">Pigmentiphaga litoralis</name>
    <dbReference type="NCBI Taxonomy" id="516702"/>
    <lineage>
        <taxon>Bacteria</taxon>
        <taxon>Pseudomonadati</taxon>
        <taxon>Pseudomonadota</taxon>
        <taxon>Betaproteobacteria</taxon>
        <taxon>Burkholderiales</taxon>
        <taxon>Alcaligenaceae</taxon>
        <taxon>Pigmentiphaga</taxon>
    </lineage>
</organism>
<dbReference type="GO" id="GO:0005886">
    <property type="term" value="C:plasma membrane"/>
    <property type="evidence" value="ECO:0007669"/>
    <property type="project" value="UniProtKB-SubCell"/>
</dbReference>
<dbReference type="Pfam" id="PF05957">
    <property type="entry name" value="DUF883"/>
    <property type="match status" value="1"/>
</dbReference>
<evidence type="ECO:0000256" key="8">
    <source>
        <dbReference type="SAM" id="Phobius"/>
    </source>
</evidence>
<dbReference type="EMBL" id="JACBYR010000003">
    <property type="protein sequence ID" value="NYE85649.1"/>
    <property type="molecule type" value="Genomic_DNA"/>
</dbReference>
<feature type="domain" description="DUF883" evidence="10">
    <location>
        <begin position="77"/>
        <end position="106"/>
    </location>
</feature>
<keyword evidence="12" id="KW-1185">Reference proteome</keyword>
<dbReference type="AlphaFoldDB" id="A0A7Y9LN63"/>
<dbReference type="Pfam" id="PF19029">
    <property type="entry name" value="DUF883_C"/>
    <property type="match status" value="1"/>
</dbReference>
<keyword evidence="6 8" id="KW-1133">Transmembrane helix</keyword>
<dbReference type="InterPro" id="IPR043605">
    <property type="entry name" value="DUF883_C"/>
</dbReference>
<comment type="similarity">
    <text evidence="2">Belongs to the ElaB/YgaM/YqjD family.</text>
</comment>
<evidence type="ECO:0000256" key="7">
    <source>
        <dbReference type="ARBA" id="ARBA00023136"/>
    </source>
</evidence>
<dbReference type="InterPro" id="IPR043604">
    <property type="entry name" value="DUF883_N"/>
</dbReference>
<evidence type="ECO:0000256" key="4">
    <source>
        <dbReference type="ARBA" id="ARBA00022519"/>
    </source>
</evidence>
<keyword evidence="7 8" id="KW-0472">Membrane</keyword>
<evidence type="ECO:0000256" key="1">
    <source>
        <dbReference type="ARBA" id="ARBA00004377"/>
    </source>
</evidence>
<gene>
    <name evidence="11" type="ORF">FHW18_004968</name>
</gene>
<evidence type="ECO:0000256" key="5">
    <source>
        <dbReference type="ARBA" id="ARBA00022692"/>
    </source>
</evidence>
<feature type="transmembrane region" description="Helical" evidence="8">
    <location>
        <begin position="86"/>
        <end position="104"/>
    </location>
</feature>
<sequence>MGANAIDVSSKKEKIASNFRGLVEGAEDLLRSTAAATGTEVDSARSKLNAQLSRAKGVYSDLEASAIDSYKEVSETTDAYVRENPWRAVGIAAAVGVLVSLVALRR</sequence>
<proteinExistence type="inferred from homology"/>
<dbReference type="RefSeq" id="WP_179589936.1">
    <property type="nucleotide sequence ID" value="NZ_JACBYR010000003.1"/>
</dbReference>
<evidence type="ECO:0000259" key="9">
    <source>
        <dbReference type="Pfam" id="PF05957"/>
    </source>
</evidence>
<dbReference type="GO" id="GO:0043022">
    <property type="term" value="F:ribosome binding"/>
    <property type="evidence" value="ECO:0007669"/>
    <property type="project" value="InterPro"/>
</dbReference>
<keyword evidence="4" id="KW-0997">Cell inner membrane</keyword>
<dbReference type="InterPro" id="IPR010279">
    <property type="entry name" value="YqjD/ElaB"/>
</dbReference>
<dbReference type="PANTHER" id="PTHR35893:SF3">
    <property type="entry name" value="INNER MEMBRANE PROTEIN"/>
    <property type="match status" value="1"/>
</dbReference>
<reference evidence="11 12" key="1">
    <citation type="submission" date="2020-07" db="EMBL/GenBank/DDBJ databases">
        <title>Genomic Encyclopedia of Type Strains, Phase IV (KMG-V): Genome sequencing to study the core and pangenomes of soil and plant-associated prokaryotes.</title>
        <authorList>
            <person name="Whitman W."/>
        </authorList>
    </citation>
    <scope>NUCLEOTIDE SEQUENCE [LARGE SCALE GENOMIC DNA]</scope>
    <source>
        <strain evidence="11 12">SAS40</strain>
    </source>
</reference>
<evidence type="ECO:0000313" key="12">
    <source>
        <dbReference type="Proteomes" id="UP000542125"/>
    </source>
</evidence>
<feature type="domain" description="DUF883" evidence="9">
    <location>
        <begin position="13"/>
        <end position="57"/>
    </location>
</feature>
<comment type="subcellular location">
    <subcellularLocation>
        <location evidence="1">Cell inner membrane</location>
        <topology evidence="1">Single-pass membrane protein</topology>
    </subcellularLocation>
</comment>
<dbReference type="PANTHER" id="PTHR35893">
    <property type="entry name" value="INNER MEMBRANE PROTEIN-RELATED"/>
    <property type="match status" value="1"/>
</dbReference>
<dbReference type="Proteomes" id="UP000542125">
    <property type="component" value="Unassembled WGS sequence"/>
</dbReference>
<evidence type="ECO:0000259" key="10">
    <source>
        <dbReference type="Pfam" id="PF19029"/>
    </source>
</evidence>
<comment type="caution">
    <text evidence="11">The sequence shown here is derived from an EMBL/GenBank/DDBJ whole genome shotgun (WGS) entry which is preliminary data.</text>
</comment>